<accession>A0A0B7ATP3</accession>
<sequence>SRFTPILSTITLLFNNMDVKRKSRERERNETGHITSKEICNTTHPYITYSI</sequence>
<dbReference type="EMBL" id="HACG01036506">
    <property type="protein sequence ID" value="CEK83371.1"/>
    <property type="molecule type" value="Transcribed_RNA"/>
</dbReference>
<name>A0A0B7ATP3_9EUPU</name>
<organism evidence="1">
    <name type="scientific">Arion vulgaris</name>
    <dbReference type="NCBI Taxonomy" id="1028688"/>
    <lineage>
        <taxon>Eukaryota</taxon>
        <taxon>Metazoa</taxon>
        <taxon>Spiralia</taxon>
        <taxon>Lophotrochozoa</taxon>
        <taxon>Mollusca</taxon>
        <taxon>Gastropoda</taxon>
        <taxon>Heterobranchia</taxon>
        <taxon>Euthyneura</taxon>
        <taxon>Panpulmonata</taxon>
        <taxon>Eupulmonata</taxon>
        <taxon>Stylommatophora</taxon>
        <taxon>Helicina</taxon>
        <taxon>Arionoidea</taxon>
        <taxon>Arionidae</taxon>
        <taxon>Arion</taxon>
    </lineage>
</organism>
<dbReference type="AlphaFoldDB" id="A0A0B7ATP3"/>
<evidence type="ECO:0000313" key="1">
    <source>
        <dbReference type="EMBL" id="CEK83371.1"/>
    </source>
</evidence>
<feature type="non-terminal residue" evidence="1">
    <location>
        <position position="1"/>
    </location>
</feature>
<proteinExistence type="predicted"/>
<gene>
    <name evidence="1" type="primary">ORF136634</name>
</gene>
<reference evidence="1" key="1">
    <citation type="submission" date="2014-12" db="EMBL/GenBank/DDBJ databases">
        <title>Insight into the proteome of Arion vulgaris.</title>
        <authorList>
            <person name="Aradska J."/>
            <person name="Bulat T."/>
            <person name="Smidak R."/>
            <person name="Sarate P."/>
            <person name="Gangsoo J."/>
            <person name="Sialana F."/>
            <person name="Bilban M."/>
            <person name="Lubec G."/>
        </authorList>
    </citation>
    <scope>NUCLEOTIDE SEQUENCE</scope>
    <source>
        <tissue evidence="1">Skin</tissue>
    </source>
</reference>
<protein>
    <submittedName>
        <fullName evidence="1">Uncharacterized protein</fullName>
    </submittedName>
</protein>